<organism evidence="2 3">
    <name type="scientific">Plakobranchus ocellatus</name>
    <dbReference type="NCBI Taxonomy" id="259542"/>
    <lineage>
        <taxon>Eukaryota</taxon>
        <taxon>Metazoa</taxon>
        <taxon>Spiralia</taxon>
        <taxon>Lophotrochozoa</taxon>
        <taxon>Mollusca</taxon>
        <taxon>Gastropoda</taxon>
        <taxon>Heterobranchia</taxon>
        <taxon>Euthyneura</taxon>
        <taxon>Panpulmonata</taxon>
        <taxon>Sacoglossa</taxon>
        <taxon>Placobranchoidea</taxon>
        <taxon>Plakobranchidae</taxon>
        <taxon>Plakobranchus</taxon>
    </lineage>
</organism>
<proteinExistence type="predicted"/>
<reference evidence="2 3" key="1">
    <citation type="journal article" date="2021" name="Elife">
        <title>Chloroplast acquisition without the gene transfer in kleptoplastic sea slugs, Plakobranchus ocellatus.</title>
        <authorList>
            <person name="Maeda T."/>
            <person name="Takahashi S."/>
            <person name="Yoshida T."/>
            <person name="Shimamura S."/>
            <person name="Takaki Y."/>
            <person name="Nagai Y."/>
            <person name="Toyoda A."/>
            <person name="Suzuki Y."/>
            <person name="Arimoto A."/>
            <person name="Ishii H."/>
            <person name="Satoh N."/>
            <person name="Nishiyama T."/>
            <person name="Hasebe M."/>
            <person name="Maruyama T."/>
            <person name="Minagawa J."/>
            <person name="Obokata J."/>
            <person name="Shigenobu S."/>
        </authorList>
    </citation>
    <scope>NUCLEOTIDE SEQUENCE [LARGE SCALE GENOMIC DNA]</scope>
</reference>
<sequence>MAKLADKRSMTMGFIMAGGKESWFLENDYLPSGDVRQTVIGASRSDIVLGTAVGEYRPCFGGNILNVTLKVTVTPQMDKKQIVCYPLKPSKKDVLDQGKRNVLNGAASPTFHVYYYPGIPTINVTYSKPEGTIFGGDTLSAICESRTLVGGSLYWLLTTAEETYKWESNHTAGGGKLPFWVLAITEEKGFDPYVEGPWVRSEFRFIAHSGLQDAQLQCLSYIDPVFTTPQKLNLTTASLETIPFNFYWFDPYVEGPWVRSELRFIAHSGLQDAQLQCLSYIDPVFTTPQKLNLTTASLETIPFNFYYALSVPDLVIAVHGESMVVEAKCQADVGDNGELIWVMPMSNGDVYLWEVDSFGYIKGKRPSFLIPTGQIGPSEELSFDDLKGPRIRSTIAFMKRPDLAESDIKCFANNPLGEDVVRVDDQHYGELRKYFELIGCAATSIPNRNKQAEVITEEPTQSGSTQGPEVAATTAANAANPQRSSNISMQTDPGAESSI</sequence>
<name>A0AAV4AK12_9GAST</name>
<accession>A0AAV4AK12</accession>
<dbReference type="EMBL" id="BLXT01003904">
    <property type="protein sequence ID" value="GFO07670.1"/>
    <property type="molecule type" value="Genomic_DNA"/>
</dbReference>
<feature type="compositionally biased region" description="Polar residues" evidence="1">
    <location>
        <begin position="481"/>
        <end position="499"/>
    </location>
</feature>
<evidence type="ECO:0000313" key="3">
    <source>
        <dbReference type="Proteomes" id="UP000735302"/>
    </source>
</evidence>
<protein>
    <submittedName>
        <fullName evidence="2">Uncharacterized protein</fullName>
    </submittedName>
</protein>
<evidence type="ECO:0000313" key="2">
    <source>
        <dbReference type="EMBL" id="GFO07670.1"/>
    </source>
</evidence>
<feature type="region of interest" description="Disordered" evidence="1">
    <location>
        <begin position="456"/>
        <end position="499"/>
    </location>
</feature>
<gene>
    <name evidence="2" type="ORF">PoB_003417500</name>
</gene>
<dbReference type="Proteomes" id="UP000735302">
    <property type="component" value="Unassembled WGS sequence"/>
</dbReference>
<keyword evidence="3" id="KW-1185">Reference proteome</keyword>
<comment type="caution">
    <text evidence="2">The sequence shown here is derived from an EMBL/GenBank/DDBJ whole genome shotgun (WGS) entry which is preliminary data.</text>
</comment>
<feature type="compositionally biased region" description="Low complexity" evidence="1">
    <location>
        <begin position="471"/>
        <end position="480"/>
    </location>
</feature>
<dbReference type="AlphaFoldDB" id="A0AAV4AK12"/>
<evidence type="ECO:0000256" key="1">
    <source>
        <dbReference type="SAM" id="MobiDB-lite"/>
    </source>
</evidence>
<feature type="compositionally biased region" description="Polar residues" evidence="1">
    <location>
        <begin position="458"/>
        <end position="467"/>
    </location>
</feature>